<sequence length="125" mass="14072">MQYLPDYIEDWPDDAIQVEDSVYDEFAAKVTPSGKYRVAGDNGLPTWADIPPPDPDVLIEQFETQRTALMQEAEIIIAPLSRAVKLGIATPEEVKRLEQWETYTVLLSRVDTSDPLLIDLPSVPE</sequence>
<dbReference type="Pfam" id="PF02413">
    <property type="entry name" value="Caudo_TAP"/>
    <property type="match status" value="1"/>
</dbReference>
<evidence type="ECO:0000313" key="2">
    <source>
        <dbReference type="Proteomes" id="UP000303027"/>
    </source>
</evidence>
<accession>A0A4D0B479</accession>
<comment type="caution">
    <text evidence="1">The sequence shown here is derived from an EMBL/GenBank/DDBJ whole genome shotgun (WGS) entry which is preliminary data.</text>
</comment>
<dbReference type="Proteomes" id="UP000303027">
    <property type="component" value="Unassembled WGS sequence"/>
</dbReference>
<dbReference type="EMBL" id="BFXY01000003">
    <property type="protein sequence ID" value="GDH25405.1"/>
    <property type="molecule type" value="Genomic_DNA"/>
</dbReference>
<proteinExistence type="predicted"/>
<dbReference type="InterPro" id="IPR003458">
    <property type="entry name" value="Phage_T4_Gp38_tail_assem"/>
</dbReference>
<name>A0A4D0B479_ECOLX</name>
<protein>
    <submittedName>
        <fullName evidence="1">Phage tail fiber assembly protein</fullName>
    </submittedName>
</protein>
<reference evidence="1 2" key="1">
    <citation type="submission" date="2018-04" db="EMBL/GenBank/DDBJ databases">
        <title>Large scale genomics of bovine and human commensal E. coli to reveal the emerging process of EHEC.</title>
        <authorList>
            <person name="Arimizu Y."/>
            <person name="Ogura Y."/>
        </authorList>
    </citation>
    <scope>NUCLEOTIDE SEQUENCE [LARGE SCALE GENOMIC DNA]</scope>
    <source>
        <strain evidence="1 2">KK-P061</strain>
    </source>
</reference>
<dbReference type="AlphaFoldDB" id="A0A4D0B479"/>
<gene>
    <name evidence="1" type="primary">yfdK</name>
    <name evidence="1" type="ORF">BvCmsKKP061_00098</name>
</gene>
<organism evidence="1 2">
    <name type="scientific">Escherichia coli</name>
    <dbReference type="NCBI Taxonomy" id="562"/>
    <lineage>
        <taxon>Bacteria</taxon>
        <taxon>Pseudomonadati</taxon>
        <taxon>Pseudomonadota</taxon>
        <taxon>Gammaproteobacteria</taxon>
        <taxon>Enterobacterales</taxon>
        <taxon>Enterobacteriaceae</taxon>
        <taxon>Escherichia</taxon>
    </lineage>
</organism>
<evidence type="ECO:0000313" key="1">
    <source>
        <dbReference type="EMBL" id="GDH25405.1"/>
    </source>
</evidence>